<protein>
    <recommendedName>
        <fullName evidence="4">Anti-sigma factor SbrR</fullName>
    </recommendedName>
</protein>
<reference evidence="2 3" key="1">
    <citation type="submission" date="2018-02" db="EMBL/GenBank/DDBJ databases">
        <title>FDA/CDC Antimicrobial Resistant Isolate Bank Genome Sequencing.</title>
        <authorList>
            <person name="Benahmed F.H."/>
            <person name="Lutgring J.D."/>
            <person name="Yoo B."/>
            <person name="Machado M."/>
            <person name="Brown A."/>
            <person name="McAllister G."/>
            <person name="Perry A."/>
            <person name="Halpin A.L."/>
            <person name="Vavikolanu K."/>
            <person name="Ott S."/>
            <person name="Zhao X."/>
            <person name="Tallon L.J."/>
            <person name="Sadzewicz L."/>
            <person name="Aluvathingal J."/>
            <person name="Nadendla S."/>
            <person name="Voskania-kordi A."/>
            <person name="Simonyan V."/>
            <person name="Patel J."/>
            <person name="Shawar R.M."/>
        </authorList>
    </citation>
    <scope>NUCLEOTIDE SEQUENCE [LARGE SCALE GENOMIC DNA]</scope>
    <source>
        <strain evidence="2 3">AR_0356</strain>
    </source>
</reference>
<organism evidence="2 3">
    <name type="scientific">Pseudomonas paraeruginosa</name>
    <dbReference type="NCBI Taxonomy" id="2994495"/>
    <lineage>
        <taxon>Bacteria</taxon>
        <taxon>Pseudomonadati</taxon>
        <taxon>Pseudomonadota</taxon>
        <taxon>Gammaproteobacteria</taxon>
        <taxon>Pseudomonadales</taxon>
        <taxon>Pseudomonadaceae</taxon>
        <taxon>Pseudomonas</taxon>
    </lineage>
</organism>
<evidence type="ECO:0000313" key="3">
    <source>
        <dbReference type="Proteomes" id="UP000238390"/>
    </source>
</evidence>
<accession>A0A2R3IWS6</accession>
<evidence type="ECO:0008006" key="4">
    <source>
        <dbReference type="Google" id="ProtNLM"/>
    </source>
</evidence>
<dbReference type="EMBL" id="CP027169">
    <property type="protein sequence ID" value="AVK06379.1"/>
    <property type="molecule type" value="Genomic_DNA"/>
</dbReference>
<evidence type="ECO:0000256" key="1">
    <source>
        <dbReference type="SAM" id="MobiDB-lite"/>
    </source>
</evidence>
<proteinExistence type="predicted"/>
<dbReference type="AlphaFoldDB" id="A0A2R3IWS6"/>
<dbReference type="Proteomes" id="UP000238390">
    <property type="component" value="Chromosome"/>
</dbReference>
<dbReference type="RefSeq" id="WP_058145835.1">
    <property type="nucleotide sequence ID" value="NZ_CP027169.1"/>
</dbReference>
<feature type="region of interest" description="Disordered" evidence="1">
    <location>
        <begin position="150"/>
        <end position="170"/>
    </location>
</feature>
<name>A0A2R3IWS6_9PSED</name>
<evidence type="ECO:0000313" key="2">
    <source>
        <dbReference type="EMBL" id="AVK06379.1"/>
    </source>
</evidence>
<sequence>MNPQKHSASVAEEQMLVHFRAHAPQQPAPALDQAILAAARRQAAHAEPARSWWRHWLEATRRPRWQAAFASLLGVALVLGLVSHNVLDDAERQARPEVAFSDVPLRDGVAGAGAAKRVMRAPAAPAPLPGEMAEPPALLASYASSGEAPQLMAEAAPPAPAALADRPPAQAAQQAKVQAELAGDFVAQARGKAVAVKPEVLDEALRAVLALREQGKAEQAATQLAELQKRFPGENLVERLERLATMAASARKQPGRP</sequence>
<gene>
    <name evidence="2" type="ORF">CSB93_3510</name>
</gene>
<keyword evidence="3" id="KW-1185">Reference proteome</keyword>